<organism evidence="1 2">
    <name type="scientific">Brassica rapa subsp. trilocularis</name>
    <dbReference type="NCBI Taxonomy" id="1813537"/>
    <lineage>
        <taxon>Eukaryota</taxon>
        <taxon>Viridiplantae</taxon>
        <taxon>Streptophyta</taxon>
        <taxon>Embryophyta</taxon>
        <taxon>Tracheophyta</taxon>
        <taxon>Spermatophyta</taxon>
        <taxon>Magnoliopsida</taxon>
        <taxon>eudicotyledons</taxon>
        <taxon>Gunneridae</taxon>
        <taxon>Pentapetalae</taxon>
        <taxon>rosids</taxon>
        <taxon>malvids</taxon>
        <taxon>Brassicales</taxon>
        <taxon>Brassicaceae</taxon>
        <taxon>Brassiceae</taxon>
        <taxon>Brassica</taxon>
    </lineage>
</organism>
<evidence type="ECO:0000313" key="1">
    <source>
        <dbReference type="EMBL" id="KAG5397876.1"/>
    </source>
</evidence>
<comment type="caution">
    <text evidence="1">The sequence shown here is derived from an EMBL/GenBank/DDBJ whole genome shotgun (WGS) entry which is preliminary data.</text>
</comment>
<evidence type="ECO:0000313" key="2">
    <source>
        <dbReference type="Proteomes" id="UP000823674"/>
    </source>
</evidence>
<sequence>MVDYGIYGGEEFQRLRGEYCWGQKRSRRNYHPKTLGNHISERNTTELEPKLGRYVATERPQPKLGRYVATELGQARSLRSDRALVPLGHYVATELEPKFGLCVVIELFQNVDTTPVHAFSSNLQMLSPEDCSKLIRSLSKEIVVNVSSRKTAQRDLKHDSRPILRFLNQKPVNHSTVYAWSTRKDKCIFPFLLFRAATQLGLAVLGLLELGISPTGLEPRLIPCYIRVLWEIRVFLVSLFKRKSTVRISVPTSTCCISLVKLSKPIFFLRLIFPVAGFEILSRTSGWYSFKLHLSILPFEYSRLEASLISAIIFLDRLSANLALFVNRQAPEVSLFTGVAVADLFYLERA</sequence>
<accession>A0ABQ7MGJ6</accession>
<dbReference type="EMBL" id="JADBGQ010000005">
    <property type="protein sequence ID" value="KAG5397876.1"/>
    <property type="molecule type" value="Genomic_DNA"/>
</dbReference>
<proteinExistence type="predicted"/>
<protein>
    <submittedName>
        <fullName evidence="1">Uncharacterized protein</fullName>
    </submittedName>
</protein>
<reference evidence="1 2" key="1">
    <citation type="submission" date="2021-03" db="EMBL/GenBank/DDBJ databases">
        <authorList>
            <person name="King G.J."/>
            <person name="Bancroft I."/>
            <person name="Baten A."/>
            <person name="Bloomfield J."/>
            <person name="Borpatragohain P."/>
            <person name="He Z."/>
            <person name="Irish N."/>
            <person name="Irwin J."/>
            <person name="Liu K."/>
            <person name="Mauleon R.P."/>
            <person name="Moore J."/>
            <person name="Morris R."/>
            <person name="Ostergaard L."/>
            <person name="Wang B."/>
            <person name="Wells R."/>
        </authorList>
    </citation>
    <scope>NUCLEOTIDE SEQUENCE [LARGE SCALE GENOMIC DNA]</scope>
    <source>
        <strain evidence="1">R-o-18</strain>
        <tissue evidence="1">Leaf</tissue>
    </source>
</reference>
<dbReference type="Proteomes" id="UP000823674">
    <property type="component" value="Chromosome A05"/>
</dbReference>
<gene>
    <name evidence="1" type="primary">A05g506910.1_BraROA</name>
    <name evidence="1" type="ORF">IGI04_019690</name>
</gene>
<name>A0ABQ7MGJ6_BRACM</name>
<keyword evidence="2" id="KW-1185">Reference proteome</keyword>